<dbReference type="RefSeq" id="WP_012388686.1">
    <property type="nucleotide sequence ID" value="NC_010602.1"/>
</dbReference>
<dbReference type="InterPro" id="IPR027278">
    <property type="entry name" value="ACCD_DCysDesulf"/>
</dbReference>
<dbReference type="EMBL" id="CP000786">
    <property type="protein sequence ID" value="ABZ97808.1"/>
    <property type="molecule type" value="Genomic_DNA"/>
</dbReference>
<evidence type="ECO:0000313" key="6">
    <source>
        <dbReference type="EMBL" id="ABZ97808.1"/>
    </source>
</evidence>
<organism evidence="6 7">
    <name type="scientific">Leptospira biflexa serovar Patoc (strain Patoc 1 / ATCC 23582 / Paris)</name>
    <dbReference type="NCBI Taxonomy" id="456481"/>
    <lineage>
        <taxon>Bacteria</taxon>
        <taxon>Pseudomonadati</taxon>
        <taxon>Spirochaetota</taxon>
        <taxon>Spirochaetia</taxon>
        <taxon>Leptospirales</taxon>
        <taxon>Leptospiraceae</taxon>
        <taxon>Leptospira</taxon>
    </lineage>
</organism>
<evidence type="ECO:0000313" key="7">
    <source>
        <dbReference type="Proteomes" id="UP000001847"/>
    </source>
</evidence>
<evidence type="ECO:0000256" key="4">
    <source>
        <dbReference type="PIRSR" id="PIRSR006278-2"/>
    </source>
</evidence>
<evidence type="ECO:0000256" key="5">
    <source>
        <dbReference type="SAM" id="MobiDB-lite"/>
    </source>
</evidence>
<keyword evidence="3 4" id="KW-0663">Pyridoxal phosphate</keyword>
<feature type="region of interest" description="Disordered" evidence="5">
    <location>
        <begin position="163"/>
        <end position="183"/>
    </location>
</feature>
<dbReference type="BioCyc" id="LBIF456481:LEPBI_RS08410-MONOMER"/>
<dbReference type="PIRSF" id="PIRSF006278">
    <property type="entry name" value="ACCD_DCysDesulf"/>
    <property type="match status" value="1"/>
</dbReference>
<comment type="similarity">
    <text evidence="2">Belongs to the ACC deaminase/D-cysteine desulfhydrase family.</text>
</comment>
<accession>B0SRL3</accession>
<dbReference type="SUPFAM" id="SSF53686">
    <property type="entry name" value="Tryptophan synthase beta subunit-like PLP-dependent enzymes"/>
    <property type="match status" value="1"/>
</dbReference>
<feature type="modified residue" description="N6-(pyridoxal phosphate)lysine" evidence="4">
    <location>
        <position position="40"/>
    </location>
</feature>
<proteinExistence type="inferred from homology"/>
<reference evidence="6 7" key="1">
    <citation type="journal article" date="2008" name="PLoS ONE">
        <title>Genome sequence of the saprophyte Leptospira biflexa provides insights into the evolution of Leptospira and the pathogenesis of leptospirosis.</title>
        <authorList>
            <person name="Picardeau M."/>
            <person name="Bulach D.M."/>
            <person name="Bouchier C."/>
            <person name="Zuerner R.L."/>
            <person name="Zidane N."/>
            <person name="Wilson P.J."/>
            <person name="Creno S."/>
            <person name="Kuczek E.S."/>
            <person name="Bommezzadri S."/>
            <person name="Davis J.C."/>
            <person name="McGrath A."/>
            <person name="Johnson M.J."/>
            <person name="Boursaux-Eude C."/>
            <person name="Seemann T."/>
            <person name="Rouy Z."/>
            <person name="Coppel R.L."/>
            <person name="Rood J.I."/>
            <person name="Lajus A."/>
            <person name="Davies J.K."/>
            <person name="Medigue C."/>
            <person name="Adler B."/>
        </authorList>
    </citation>
    <scope>NUCLEOTIDE SEQUENCE [LARGE SCALE GENOMIC DNA]</scope>
    <source>
        <strain evidence="7">Patoc 1 / ATCC 23582 / Paris</strain>
    </source>
</reference>
<protein>
    <recommendedName>
        <fullName evidence="8">1-aminocyclopropane-1-carboxylate deaminase</fullName>
    </recommendedName>
</protein>
<dbReference type="GO" id="GO:0019148">
    <property type="term" value="F:D-cysteine desulfhydrase activity"/>
    <property type="evidence" value="ECO:0007669"/>
    <property type="project" value="TreeGrafter"/>
</dbReference>
<dbReference type="AlphaFoldDB" id="B0SRL3"/>
<dbReference type="STRING" id="456481.LEPBI_I1702"/>
<dbReference type="PANTHER" id="PTHR43780:SF2">
    <property type="entry name" value="1-AMINOCYCLOPROPANE-1-CARBOXYLATE DEAMINASE-RELATED"/>
    <property type="match status" value="1"/>
</dbReference>
<gene>
    <name evidence="6" type="ordered locus">LEPBI_I1702</name>
</gene>
<evidence type="ECO:0000256" key="2">
    <source>
        <dbReference type="ARBA" id="ARBA00008639"/>
    </source>
</evidence>
<dbReference type="Gene3D" id="3.40.50.1100">
    <property type="match status" value="1"/>
</dbReference>
<comment type="cofactor">
    <cofactor evidence="1">
        <name>pyridoxal 5'-phosphate</name>
        <dbReference type="ChEBI" id="CHEBI:597326"/>
    </cofactor>
</comment>
<keyword evidence="7" id="KW-1185">Reference proteome</keyword>
<name>B0SRL3_LEPBP</name>
<dbReference type="InterPro" id="IPR036052">
    <property type="entry name" value="TrpB-like_PALP_sf"/>
</dbReference>
<dbReference type="KEGG" id="lbi:LEPBI_I1702"/>
<dbReference type="OrthoDB" id="346024at2"/>
<dbReference type="PANTHER" id="PTHR43780">
    <property type="entry name" value="1-AMINOCYCLOPROPANE-1-CARBOXYLATE DEAMINASE-RELATED"/>
    <property type="match status" value="1"/>
</dbReference>
<dbReference type="HOGENOM" id="CLU_778009_0_0_12"/>
<sequence length="356" mass="40794">MCQTKTWHSNGFPNGNIRITKLPHFWMVRDDLLPFGFGTKWRKVMGILSHLHSNQIPKVLLWGAIHGNYLASFTTILRQFGISVETITYSKDPNLRTYNERLVQSHSENVRCYANRKIAEVEFLETSKHFQGLCLPEFGLHPNLTIGLTSFWLELQAEMERTNHPSLERESKAPDANVKTDPSILIPGQNQIQKKKKYPAILIMEIGSGVSFLSAFDFFFGSSVQVLGVMVGEPKKTWLSKVEGIQSKLGMKIRPIPEEQILEMDQHNLDSKASANGTRFGKRKPFHNQWIQNFYETYEILLEPIYSANTVLSLTKWISRENPTPSIAKENLESQTPIFYLHQGGQIQHLDLVLRK</sequence>
<dbReference type="Proteomes" id="UP000001847">
    <property type="component" value="Chromosome I"/>
</dbReference>
<evidence type="ECO:0000256" key="1">
    <source>
        <dbReference type="ARBA" id="ARBA00001933"/>
    </source>
</evidence>
<evidence type="ECO:0008006" key="8">
    <source>
        <dbReference type="Google" id="ProtNLM"/>
    </source>
</evidence>
<evidence type="ECO:0000256" key="3">
    <source>
        <dbReference type="ARBA" id="ARBA00022898"/>
    </source>
</evidence>
<feature type="compositionally biased region" description="Basic and acidic residues" evidence="5">
    <location>
        <begin position="163"/>
        <end position="173"/>
    </location>
</feature>